<dbReference type="GO" id="GO:0022857">
    <property type="term" value="F:transmembrane transporter activity"/>
    <property type="evidence" value="ECO:0007669"/>
    <property type="project" value="InterPro"/>
</dbReference>
<comment type="subunit">
    <text evidence="4">The accessory proteins ExbB and ExbD seem to form a complex with TonB.</text>
</comment>
<evidence type="ECO:0000256" key="11">
    <source>
        <dbReference type="ARBA" id="ARBA00023136"/>
    </source>
</evidence>
<evidence type="ECO:0000256" key="2">
    <source>
        <dbReference type="ARBA" id="ARBA00004249"/>
    </source>
</evidence>
<accession>A0A3D8JQ37</accession>
<evidence type="ECO:0000256" key="1">
    <source>
        <dbReference type="ARBA" id="ARBA00003540"/>
    </source>
</evidence>
<dbReference type="Pfam" id="PF02472">
    <property type="entry name" value="ExbD"/>
    <property type="match status" value="1"/>
</dbReference>
<keyword evidence="5 12" id="KW-0813">Transport</keyword>
<dbReference type="OrthoDB" id="8858387at2"/>
<dbReference type="AlphaFoldDB" id="A0A3D8JQ37"/>
<evidence type="ECO:0000256" key="9">
    <source>
        <dbReference type="ARBA" id="ARBA00022927"/>
    </source>
</evidence>
<dbReference type="EMBL" id="QRGA01000021">
    <property type="protein sequence ID" value="RDU95219.1"/>
    <property type="molecule type" value="Genomic_DNA"/>
</dbReference>
<evidence type="ECO:0000256" key="13">
    <source>
        <dbReference type="SAM" id="Phobius"/>
    </source>
</evidence>
<reference evidence="14 15" key="1">
    <citation type="submission" date="2018-08" db="EMBL/GenBank/DDBJ databases">
        <title>Paraburkholderia sp. DHOM06 isolated from forest soil.</title>
        <authorList>
            <person name="Gao Z.-H."/>
            <person name="Qiu L.-H."/>
        </authorList>
    </citation>
    <scope>NUCLEOTIDE SEQUENCE [LARGE SCALE GENOMIC DNA]</scope>
    <source>
        <strain evidence="14 15">DHOM06</strain>
    </source>
</reference>
<evidence type="ECO:0000313" key="14">
    <source>
        <dbReference type="EMBL" id="RDU95219.1"/>
    </source>
</evidence>
<protein>
    <submittedName>
        <fullName evidence="14">Biopolymer transporter ExbD</fullName>
    </submittedName>
</protein>
<dbReference type="InterPro" id="IPR003400">
    <property type="entry name" value="ExbD"/>
</dbReference>
<comment type="function">
    <text evidence="1">Involved in the TonB-dependent energy-dependent transport of various receptor-bound substrates.</text>
</comment>
<keyword evidence="10 13" id="KW-1133">Transmembrane helix</keyword>
<keyword evidence="8 12" id="KW-0812">Transmembrane</keyword>
<dbReference type="GO" id="GO:0015031">
    <property type="term" value="P:protein transport"/>
    <property type="evidence" value="ECO:0007669"/>
    <property type="project" value="UniProtKB-KW"/>
</dbReference>
<comment type="subcellular location">
    <subcellularLocation>
        <location evidence="2">Cell inner membrane</location>
        <topology evidence="2">Single-pass type II membrane protein</topology>
    </subcellularLocation>
    <subcellularLocation>
        <location evidence="12">Cell membrane</location>
        <topology evidence="12">Single-pass type II membrane protein</topology>
    </subcellularLocation>
</comment>
<evidence type="ECO:0000256" key="3">
    <source>
        <dbReference type="ARBA" id="ARBA00005811"/>
    </source>
</evidence>
<evidence type="ECO:0000256" key="12">
    <source>
        <dbReference type="RuleBase" id="RU003879"/>
    </source>
</evidence>
<dbReference type="GO" id="GO:0005886">
    <property type="term" value="C:plasma membrane"/>
    <property type="evidence" value="ECO:0007669"/>
    <property type="project" value="UniProtKB-SubCell"/>
</dbReference>
<evidence type="ECO:0000256" key="6">
    <source>
        <dbReference type="ARBA" id="ARBA00022475"/>
    </source>
</evidence>
<keyword evidence="6" id="KW-1003">Cell membrane</keyword>
<dbReference type="PANTHER" id="PTHR30558">
    <property type="entry name" value="EXBD MEMBRANE COMPONENT OF PMF-DRIVEN MACROMOLECULE IMPORT SYSTEM"/>
    <property type="match status" value="1"/>
</dbReference>
<evidence type="ECO:0000256" key="7">
    <source>
        <dbReference type="ARBA" id="ARBA00022519"/>
    </source>
</evidence>
<feature type="transmembrane region" description="Helical" evidence="13">
    <location>
        <begin position="12"/>
        <end position="33"/>
    </location>
</feature>
<evidence type="ECO:0000313" key="15">
    <source>
        <dbReference type="Proteomes" id="UP000256838"/>
    </source>
</evidence>
<keyword evidence="9 12" id="KW-0653">Protein transport</keyword>
<organism evidence="14 15">
    <name type="scientific">Trinickia dinghuensis</name>
    <dbReference type="NCBI Taxonomy" id="2291023"/>
    <lineage>
        <taxon>Bacteria</taxon>
        <taxon>Pseudomonadati</taxon>
        <taxon>Pseudomonadota</taxon>
        <taxon>Betaproteobacteria</taxon>
        <taxon>Burkholderiales</taxon>
        <taxon>Burkholderiaceae</taxon>
        <taxon>Trinickia</taxon>
    </lineage>
</organism>
<evidence type="ECO:0000256" key="10">
    <source>
        <dbReference type="ARBA" id="ARBA00022989"/>
    </source>
</evidence>
<proteinExistence type="inferred from homology"/>
<evidence type="ECO:0000256" key="4">
    <source>
        <dbReference type="ARBA" id="ARBA00011471"/>
    </source>
</evidence>
<keyword evidence="11 13" id="KW-0472">Membrane</keyword>
<dbReference type="RefSeq" id="WP_115537231.1">
    <property type="nucleotide sequence ID" value="NZ_QRGA01000021.1"/>
</dbReference>
<dbReference type="Proteomes" id="UP000256838">
    <property type="component" value="Unassembled WGS sequence"/>
</dbReference>
<keyword evidence="15" id="KW-1185">Reference proteome</keyword>
<gene>
    <name evidence="14" type="ORF">DWV00_29975</name>
</gene>
<keyword evidence="7" id="KW-0997">Cell inner membrane</keyword>
<dbReference type="Gene3D" id="3.30.420.270">
    <property type="match status" value="1"/>
</dbReference>
<sequence length="127" mass="14001">MDDKPFESLNMIPFIDIMLVLLTIVLTTSTFIASGKVPIHLPQASASVPDKAHSRVIEIDARGGIFLDGRPLAQQGLRAEIAPLPKDTPFLLRADKDVRLQRFVDMVDLLEHLGFARVAVQTVRGES</sequence>
<dbReference type="PANTHER" id="PTHR30558:SF12">
    <property type="entry name" value="BIOPOLYMER TRANSPORT PROTEIN EXBD"/>
    <property type="match status" value="1"/>
</dbReference>
<evidence type="ECO:0000256" key="8">
    <source>
        <dbReference type="ARBA" id="ARBA00022692"/>
    </source>
</evidence>
<evidence type="ECO:0000256" key="5">
    <source>
        <dbReference type="ARBA" id="ARBA00022448"/>
    </source>
</evidence>
<comment type="similarity">
    <text evidence="3 12">Belongs to the ExbD/TolR family.</text>
</comment>
<name>A0A3D8JQ37_9BURK</name>
<comment type="caution">
    <text evidence="14">The sequence shown here is derived from an EMBL/GenBank/DDBJ whole genome shotgun (WGS) entry which is preliminary data.</text>
</comment>